<evidence type="ECO:0000259" key="12">
    <source>
        <dbReference type="Pfam" id="PF25030"/>
    </source>
</evidence>
<evidence type="ECO:0000256" key="6">
    <source>
        <dbReference type="ARBA" id="ARBA00022763"/>
    </source>
</evidence>
<organism evidence="13 14">
    <name type="scientific">Aspergillus oryzae</name>
    <name type="common">Yellow koji mold</name>
    <dbReference type="NCBI Taxonomy" id="5062"/>
    <lineage>
        <taxon>Eukaryota</taxon>
        <taxon>Fungi</taxon>
        <taxon>Dikarya</taxon>
        <taxon>Ascomycota</taxon>
        <taxon>Pezizomycotina</taxon>
        <taxon>Eurotiomycetes</taxon>
        <taxon>Eurotiomycetidae</taxon>
        <taxon>Eurotiales</taxon>
        <taxon>Aspergillaceae</taxon>
        <taxon>Aspergillus</taxon>
        <taxon>Aspergillus subgen. Circumdati</taxon>
    </lineage>
</organism>
<dbReference type="SUPFAM" id="SSF48371">
    <property type="entry name" value="ARM repeat"/>
    <property type="match status" value="1"/>
</dbReference>
<dbReference type="GO" id="GO:0005524">
    <property type="term" value="F:ATP binding"/>
    <property type="evidence" value="ECO:0007669"/>
    <property type="project" value="UniProtKB-KW"/>
</dbReference>
<keyword evidence="9" id="KW-0539">Nucleus</keyword>
<dbReference type="InterPro" id="IPR056802">
    <property type="entry name" value="ATR-like_M-HEAT"/>
</dbReference>
<evidence type="ECO:0000256" key="7">
    <source>
        <dbReference type="ARBA" id="ARBA00022777"/>
    </source>
</evidence>
<sequence>MAEHLCDLLGMKVDDFLRLTELYVLPHLVLTRKRDIIARIGATYKDVKTPFDICSEKNNLAAILAFLLSQASSNPQDLAMSALSEIDNAFEGRTLAELVRIEPILIACHLFKGLGDSGDEKRARLCNDAFTVWAVLVNSLHDEDIEPLLDQTLSIVIRYWDMFTEDTRNCAYELVENILRSHSELVQDVYNTMPSLASIPEMSKFESELVDLKGKMDVRSQFLAFVRRCQSENATVVEQALTELVPYLLEHDEFLHRTVLGEQPDPVVAQLIRSLLDCCVKFNTSSDVITLLSARCIGLIGCLDPNRVDSIKEKRDILVLSNFDSMEETFDFILFFLQHVLVEAFLSASNTRAQGFLAYAMQNLLRFCGLDSAVTQRSRDVQADEKYRRWSELPETVRNTLTPFLTSKYTVTVGAVNSSCTYPLFSATLTHGEWLRTFVQDLLQKGSGDNARLVFSVSSRIVKGQDVSIASFLLPFAVLNRIVGGTQKEKEDLLYELTSVLSHPLPDSTNHIYEAILLCSQAVESLLASIPPEVISKRAVECRSFSRALFHWEQYIRQSSNKQTDSKGFEPLFQRLQDIYSQIDEPDGIEGISNHLHALNIDQQVLEHRKAGRWATAQSWYELQLEKEPNNVDAQWNLLTCLKESGQQGDFNIGVGLALDAIRQGSYSRFGDIICGLRLSVAKSLNANSVASLQSCHDSILRLHALAEMESIAGLDSRSEKDALPKIRAALSRRLDILGGHISDKQYLLGLRRAMMELTCNFPNSDIADAWLASTRLLRKGNFTNQAYQSMLHAARLKNRSATIEHARLLWKDGYHRKAIQTLEGAIAANEFAPDNASDGSDSVYLASNREKHQNLLAARVLFQPLLTLWNVVTNLRGSGPSFASEMDRQSRADTVRCHSTEVPRGYLPTFKVLPQYFLRPTPF</sequence>
<dbReference type="PANTHER" id="PTHR11139">
    <property type="entry name" value="ATAXIA TELANGIECTASIA MUTATED ATM -RELATED"/>
    <property type="match status" value="1"/>
</dbReference>
<name>A0AAN4YPL5_ASPOZ</name>
<accession>A0AAN4YPL5</accession>
<evidence type="ECO:0000313" key="13">
    <source>
        <dbReference type="EMBL" id="GMG30598.1"/>
    </source>
</evidence>
<dbReference type="GO" id="GO:0005634">
    <property type="term" value="C:nucleus"/>
    <property type="evidence" value="ECO:0007669"/>
    <property type="project" value="UniProtKB-SubCell"/>
</dbReference>
<comment type="subcellular location">
    <subcellularLocation>
        <location evidence="1">Nucleus</location>
    </subcellularLocation>
</comment>
<dbReference type="EC" id="2.7.11.1" evidence="2"/>
<proteinExistence type="predicted"/>
<evidence type="ECO:0000259" key="10">
    <source>
        <dbReference type="Pfam" id="PF02259"/>
    </source>
</evidence>
<feature type="domain" description="Serine/threonine-protein kinase ATR-like M-HEAT region" evidence="12">
    <location>
        <begin position="521"/>
        <end position="608"/>
    </location>
</feature>
<dbReference type="GO" id="GO:0000723">
    <property type="term" value="P:telomere maintenance"/>
    <property type="evidence" value="ECO:0007669"/>
    <property type="project" value="TreeGrafter"/>
</dbReference>
<evidence type="ECO:0000256" key="1">
    <source>
        <dbReference type="ARBA" id="ARBA00004123"/>
    </source>
</evidence>
<dbReference type="PANTHER" id="PTHR11139:SF125">
    <property type="entry name" value="SERINE_THREONINE-PROTEIN KINASE MEC1"/>
    <property type="match status" value="1"/>
</dbReference>
<dbReference type="Pfam" id="PF02259">
    <property type="entry name" value="FAT"/>
    <property type="match status" value="1"/>
</dbReference>
<evidence type="ECO:0000256" key="5">
    <source>
        <dbReference type="ARBA" id="ARBA00022741"/>
    </source>
</evidence>
<dbReference type="GO" id="GO:0005694">
    <property type="term" value="C:chromosome"/>
    <property type="evidence" value="ECO:0007669"/>
    <property type="project" value="TreeGrafter"/>
</dbReference>
<dbReference type="InterPro" id="IPR016024">
    <property type="entry name" value="ARM-type_fold"/>
</dbReference>
<keyword evidence="8" id="KW-0067">ATP-binding</keyword>
<keyword evidence="7" id="KW-0418">Kinase</keyword>
<protein>
    <recommendedName>
        <fullName evidence="2">non-specific serine/threonine protein kinase</fullName>
        <ecNumber evidence="2">2.7.11.1</ecNumber>
    </recommendedName>
</protein>
<evidence type="ECO:0000259" key="11">
    <source>
        <dbReference type="Pfam" id="PF08064"/>
    </source>
</evidence>
<reference evidence="13" key="1">
    <citation type="submission" date="2023-04" db="EMBL/GenBank/DDBJ databases">
        <title>Aspergillus oryzae NBRC 4228.</title>
        <authorList>
            <person name="Ichikawa N."/>
            <person name="Sato H."/>
            <person name="Tonouchi N."/>
        </authorList>
    </citation>
    <scope>NUCLEOTIDE SEQUENCE</scope>
    <source>
        <strain evidence="13">NBRC 4228</strain>
    </source>
</reference>
<dbReference type="EMBL" id="BSYA01000073">
    <property type="protein sequence ID" value="GMG30598.1"/>
    <property type="molecule type" value="Genomic_DNA"/>
</dbReference>
<comment type="caution">
    <text evidence="13">The sequence shown here is derived from an EMBL/GenBank/DDBJ whole genome shotgun (WGS) entry which is preliminary data.</text>
</comment>
<dbReference type="InterPro" id="IPR003151">
    <property type="entry name" value="PIK-rel_kinase_FAT"/>
</dbReference>
<dbReference type="GO" id="GO:0000077">
    <property type="term" value="P:DNA damage checkpoint signaling"/>
    <property type="evidence" value="ECO:0007669"/>
    <property type="project" value="TreeGrafter"/>
</dbReference>
<evidence type="ECO:0000256" key="9">
    <source>
        <dbReference type="ARBA" id="ARBA00023242"/>
    </source>
</evidence>
<feature type="domain" description="PIK-related kinase FAT" evidence="10">
    <location>
        <begin position="642"/>
        <end position="863"/>
    </location>
</feature>
<keyword evidence="6" id="KW-0227">DNA damage</keyword>
<evidence type="ECO:0000256" key="4">
    <source>
        <dbReference type="ARBA" id="ARBA00022679"/>
    </source>
</evidence>
<feature type="domain" description="UME" evidence="11">
    <location>
        <begin position="124"/>
        <end position="160"/>
    </location>
</feature>
<dbReference type="AlphaFoldDB" id="A0AAN4YPL5"/>
<evidence type="ECO:0000313" key="14">
    <source>
        <dbReference type="Proteomes" id="UP001165205"/>
    </source>
</evidence>
<dbReference type="Proteomes" id="UP001165205">
    <property type="component" value="Unassembled WGS sequence"/>
</dbReference>
<evidence type="ECO:0000256" key="3">
    <source>
        <dbReference type="ARBA" id="ARBA00022527"/>
    </source>
</evidence>
<keyword evidence="4" id="KW-0808">Transferase</keyword>
<evidence type="ECO:0000256" key="2">
    <source>
        <dbReference type="ARBA" id="ARBA00012513"/>
    </source>
</evidence>
<evidence type="ECO:0000256" key="8">
    <source>
        <dbReference type="ARBA" id="ARBA00022840"/>
    </source>
</evidence>
<keyword evidence="5" id="KW-0547">Nucleotide-binding</keyword>
<dbReference type="GO" id="GO:0006281">
    <property type="term" value="P:DNA repair"/>
    <property type="evidence" value="ECO:0007669"/>
    <property type="project" value="TreeGrafter"/>
</dbReference>
<dbReference type="GO" id="GO:0004674">
    <property type="term" value="F:protein serine/threonine kinase activity"/>
    <property type="evidence" value="ECO:0007669"/>
    <property type="project" value="UniProtKB-KW"/>
</dbReference>
<dbReference type="Pfam" id="PF08064">
    <property type="entry name" value="UME"/>
    <property type="match status" value="1"/>
</dbReference>
<gene>
    <name evidence="13" type="ORF">Aory04_000664100</name>
</gene>
<dbReference type="Pfam" id="PF25030">
    <property type="entry name" value="M-HEAT_ATR"/>
    <property type="match status" value="1"/>
</dbReference>
<keyword evidence="3" id="KW-0723">Serine/threonine-protein kinase</keyword>
<dbReference type="InterPro" id="IPR050517">
    <property type="entry name" value="DDR_Repair_Kinase"/>
</dbReference>
<dbReference type="InterPro" id="IPR012993">
    <property type="entry name" value="UME"/>
</dbReference>